<dbReference type="InterPro" id="IPR000905">
    <property type="entry name" value="Gcp-like_dom"/>
</dbReference>
<dbReference type="Gene3D" id="3.30.420.200">
    <property type="match status" value="1"/>
</dbReference>
<reference evidence="2 3" key="1">
    <citation type="journal article" date="2013" name="J. Mol. Microbiol. Biotechnol.">
        <title>Analysis of the Complete Genomes of Acholeplasma brassicae , A. palmae and A. laidlawii and Their Comparison to the Obligate Parasites from ' Candidatus Phytoplasma'.</title>
        <authorList>
            <person name="Kube M."/>
            <person name="Siewert C."/>
            <person name="Migdoll A.M."/>
            <person name="Duduk B."/>
            <person name="Holz S."/>
            <person name="Rabus R."/>
            <person name="Seemuller E."/>
            <person name="Mitrovic J."/>
            <person name="Muller I."/>
            <person name="Buttner C."/>
            <person name="Reinhardt R."/>
        </authorList>
    </citation>
    <scope>NUCLEOTIDE SEQUENCE [LARGE SCALE GENOMIC DNA]</scope>
    <source>
        <strain evidence="3">0502</strain>
    </source>
</reference>
<evidence type="ECO:0000259" key="1">
    <source>
        <dbReference type="Pfam" id="PF00814"/>
    </source>
</evidence>
<feature type="domain" description="Gcp-like" evidence="1">
    <location>
        <begin position="32"/>
        <end position="126"/>
    </location>
</feature>
<proteinExistence type="predicted"/>
<dbReference type="OrthoDB" id="9784166at2"/>
<dbReference type="RefSeq" id="WP_030005476.1">
    <property type="nucleotide sequence ID" value="NC_022549.1"/>
</dbReference>
<keyword evidence="2" id="KW-0378">Hydrolase</keyword>
<accession>U4KTG0</accession>
<dbReference type="GO" id="GO:0002949">
    <property type="term" value="P:tRNA threonylcarbamoyladenosine modification"/>
    <property type="evidence" value="ECO:0007669"/>
    <property type="project" value="InterPro"/>
</dbReference>
<dbReference type="Proteomes" id="UP000032737">
    <property type="component" value="Chromosome"/>
</dbReference>
<dbReference type="HOGENOM" id="CLU_064886_0_2_14"/>
<dbReference type="NCBIfam" id="TIGR03725">
    <property type="entry name" value="T6A_YeaZ"/>
    <property type="match status" value="1"/>
</dbReference>
<dbReference type="EMBL" id="FO681348">
    <property type="protein sequence ID" value="CCV66624.1"/>
    <property type="molecule type" value="Genomic_DNA"/>
</dbReference>
<dbReference type="InterPro" id="IPR022496">
    <property type="entry name" value="T6A_TsaB"/>
</dbReference>
<dbReference type="AlphaFoldDB" id="U4KTG0"/>
<dbReference type="GO" id="GO:0006508">
    <property type="term" value="P:proteolysis"/>
    <property type="evidence" value="ECO:0007669"/>
    <property type="project" value="UniProtKB-KW"/>
</dbReference>
<dbReference type="Pfam" id="PF00814">
    <property type="entry name" value="TsaD"/>
    <property type="match status" value="1"/>
</dbReference>
<keyword evidence="2" id="KW-0645">Protease</keyword>
<dbReference type="Gene3D" id="3.30.420.40">
    <property type="match status" value="1"/>
</dbReference>
<sequence>MNQLMFDSSTGVLIVALAKDGRMIDYSVRIGKKDHAKHIVDRIAQVLERRHMTLDQIDELVVGSGPGSYTGIRISVMVAKMLGYTKKIKIKEVSSLLFLTSGYEGVVAPMIDARNGNVFGGIYSKERCLLDDRLRSLEEMRELAKTYQARPVMIDEYHYEIDTKVIQLFSTDVLDVMRFIPNYLRVTEAERNLEK</sequence>
<organism evidence="2 3">
    <name type="scientific">Acholeplasma brassicae</name>
    <dbReference type="NCBI Taxonomy" id="61635"/>
    <lineage>
        <taxon>Bacteria</taxon>
        <taxon>Bacillati</taxon>
        <taxon>Mycoplasmatota</taxon>
        <taxon>Mollicutes</taxon>
        <taxon>Acholeplasmatales</taxon>
        <taxon>Acholeplasmataceae</taxon>
        <taxon>Acholeplasma</taxon>
    </lineage>
</organism>
<keyword evidence="3" id="KW-1185">Reference proteome</keyword>
<dbReference type="KEGG" id="abra:BN85316030"/>
<protein>
    <submittedName>
        <fullName evidence="2">Glycoprotease, peptidase M22 family</fullName>
    </submittedName>
</protein>
<dbReference type="InterPro" id="IPR043129">
    <property type="entry name" value="ATPase_NBD"/>
</dbReference>
<gene>
    <name evidence="2" type="ORF">BN85316030</name>
</gene>
<dbReference type="SUPFAM" id="SSF53067">
    <property type="entry name" value="Actin-like ATPase domain"/>
    <property type="match status" value="1"/>
</dbReference>
<dbReference type="STRING" id="61635.BN85316030"/>
<dbReference type="GO" id="GO:0008233">
    <property type="term" value="F:peptidase activity"/>
    <property type="evidence" value="ECO:0007669"/>
    <property type="project" value="UniProtKB-KW"/>
</dbReference>
<evidence type="ECO:0000313" key="2">
    <source>
        <dbReference type="EMBL" id="CCV66624.1"/>
    </source>
</evidence>
<name>U4KTG0_9MOLU</name>
<evidence type="ECO:0000313" key="3">
    <source>
        <dbReference type="Proteomes" id="UP000032737"/>
    </source>
</evidence>